<evidence type="ECO:0000256" key="1">
    <source>
        <dbReference type="SAM" id="SignalP"/>
    </source>
</evidence>
<proteinExistence type="predicted"/>
<evidence type="ECO:0000259" key="2">
    <source>
        <dbReference type="Pfam" id="PF09820"/>
    </source>
</evidence>
<reference evidence="3" key="1">
    <citation type="submission" date="2015-11" db="EMBL/GenBank/DDBJ databases">
        <title>De novo transcriptome assembly of four potential Pierce s Disease insect vectors from Arizona vineyards.</title>
        <authorList>
            <person name="Tassone E.E."/>
        </authorList>
    </citation>
    <scope>NUCLEOTIDE SEQUENCE</scope>
</reference>
<dbReference type="InterPro" id="IPR018631">
    <property type="entry name" value="AAA-ATPase-like_dom"/>
</dbReference>
<feature type="domain" description="AAA-ATPase-like" evidence="2">
    <location>
        <begin position="28"/>
        <end position="251"/>
    </location>
</feature>
<dbReference type="PANTHER" id="PTHR34825:SF1">
    <property type="entry name" value="AAA-ATPASE-LIKE DOMAIN-CONTAINING PROTEIN"/>
    <property type="match status" value="1"/>
</dbReference>
<sequence>MVIVLVLFSIIITIQCSFCSTIVDSADFFEVRKTHEFVDKTILIKELLHNAETLIVAAPSGFGKSTNLDMIRMFLSTTVDKKQAQDVFRNTKLSAEESFFNTHFNSHPVIHCSFKPISPVTDYDSMVAAFRDVLYKTFLQHHYLADSPHLTKNDFRELKSYTDKEQYRTLKPIQISVGLYVLSQLLERHHGKQVILLIDDYDSVILDSIFTKSLEIVEVFGFYNAILSGVLIHNEHVNTTIMTGTTCVSMKPLVDLESLQCVKFLQDETFKDFFGLTETEVDDLLGRAAFKKMQSHRQDIKMWYDGYTSPDLSVHIYNTRSVLNFLRSGELKSYLSHTRGENVFRVLLEERVTKQLVKESAQNVMIVVRHLTEIDQSHMDGLKNMIIHEIWNEDFSDLYVHLLMEKGYFTFDNPWERSGYNSSLTVKFPNIEVCETVRQIVTAVIEEAKRQSCNEIA</sequence>
<name>A0A1B6L9P6_9HEMI</name>
<protein>
    <recommendedName>
        <fullName evidence="2">AAA-ATPase-like domain-containing protein</fullName>
    </recommendedName>
</protein>
<keyword evidence="1" id="KW-0732">Signal</keyword>
<dbReference type="Pfam" id="PF09820">
    <property type="entry name" value="AAA-ATPase_like"/>
    <property type="match status" value="1"/>
</dbReference>
<gene>
    <name evidence="3" type="ORF">g.17004</name>
</gene>
<dbReference type="AlphaFoldDB" id="A0A1B6L9P6"/>
<accession>A0A1B6L9P6</accession>
<evidence type="ECO:0000313" key="3">
    <source>
        <dbReference type="EMBL" id="JAT20254.1"/>
    </source>
</evidence>
<feature type="chain" id="PRO_5008587227" description="AAA-ATPase-like domain-containing protein" evidence="1">
    <location>
        <begin position="20"/>
        <end position="457"/>
    </location>
</feature>
<dbReference type="PANTHER" id="PTHR34825">
    <property type="entry name" value="CONSERVED PROTEIN, WITH A WEAK D-GALACTARATE DEHYDRATASE/ALTRONATE HYDROLASE DOMAIN"/>
    <property type="match status" value="1"/>
</dbReference>
<organism evidence="3">
    <name type="scientific">Graphocephala atropunctata</name>
    <dbReference type="NCBI Taxonomy" id="36148"/>
    <lineage>
        <taxon>Eukaryota</taxon>
        <taxon>Metazoa</taxon>
        <taxon>Ecdysozoa</taxon>
        <taxon>Arthropoda</taxon>
        <taxon>Hexapoda</taxon>
        <taxon>Insecta</taxon>
        <taxon>Pterygota</taxon>
        <taxon>Neoptera</taxon>
        <taxon>Paraneoptera</taxon>
        <taxon>Hemiptera</taxon>
        <taxon>Auchenorrhyncha</taxon>
        <taxon>Membracoidea</taxon>
        <taxon>Cicadellidae</taxon>
        <taxon>Cicadellinae</taxon>
        <taxon>Cicadellini</taxon>
        <taxon>Graphocephala</taxon>
    </lineage>
</organism>
<dbReference type="EMBL" id="GEBQ01019723">
    <property type="protein sequence ID" value="JAT20254.1"/>
    <property type="molecule type" value="Transcribed_RNA"/>
</dbReference>
<feature type="signal peptide" evidence="1">
    <location>
        <begin position="1"/>
        <end position="19"/>
    </location>
</feature>